<evidence type="ECO:0000259" key="6">
    <source>
        <dbReference type="PROSITE" id="PS51085"/>
    </source>
</evidence>
<protein>
    <submittedName>
        <fullName evidence="8">2Fe-2S iron-sulfur cluster binding domain-containing protein</fullName>
    </submittedName>
</protein>
<evidence type="ECO:0000256" key="2">
    <source>
        <dbReference type="ARBA" id="ARBA00022485"/>
    </source>
</evidence>
<dbReference type="Pfam" id="PF10588">
    <property type="entry name" value="NADH-G_4Fe-4S_3"/>
    <property type="match status" value="1"/>
</dbReference>
<dbReference type="InterPro" id="IPR001041">
    <property type="entry name" value="2Fe-2S_ferredoxin-type"/>
</dbReference>
<evidence type="ECO:0000256" key="3">
    <source>
        <dbReference type="ARBA" id="ARBA00022723"/>
    </source>
</evidence>
<dbReference type="FunFam" id="3.10.20.740:FF:000003">
    <property type="entry name" value="Formate dehydrogenase subunit alpha"/>
    <property type="match status" value="1"/>
</dbReference>
<reference evidence="8" key="1">
    <citation type="journal article" date="2018" name="Genome Biol.">
        <title>SKESA: strategic k-mer extension for scrupulous assemblies.</title>
        <authorList>
            <person name="Souvorov A."/>
            <person name="Agarwala R."/>
            <person name="Lipman D.J."/>
        </authorList>
    </citation>
    <scope>NUCLEOTIDE SEQUENCE</scope>
    <source>
        <strain evidence="8">N26921</strain>
    </source>
</reference>
<feature type="domain" description="4Fe-4S His(Cys)3-ligated-type" evidence="7">
    <location>
        <begin position="79"/>
        <end position="119"/>
    </location>
</feature>
<dbReference type="Pfam" id="PF13510">
    <property type="entry name" value="Fer2_4"/>
    <property type="match status" value="1"/>
</dbReference>
<dbReference type="PROSITE" id="PS51085">
    <property type="entry name" value="2FE2S_FER_2"/>
    <property type="match status" value="1"/>
</dbReference>
<dbReference type="Gene3D" id="3.10.20.740">
    <property type="match status" value="1"/>
</dbReference>
<dbReference type="GO" id="GO:0051539">
    <property type="term" value="F:4 iron, 4 sulfur cluster binding"/>
    <property type="evidence" value="ECO:0007669"/>
    <property type="project" value="UniProtKB-KW"/>
</dbReference>
<evidence type="ECO:0000256" key="1">
    <source>
        <dbReference type="ARBA" id="ARBA00005404"/>
    </source>
</evidence>
<evidence type="ECO:0000259" key="7">
    <source>
        <dbReference type="PROSITE" id="PS51839"/>
    </source>
</evidence>
<evidence type="ECO:0000313" key="8">
    <source>
        <dbReference type="EMBL" id="HAF0292603.1"/>
    </source>
</evidence>
<keyword evidence="2" id="KW-0004">4Fe-4S</keyword>
<reference evidence="8" key="2">
    <citation type="submission" date="2018-07" db="EMBL/GenBank/DDBJ databases">
        <authorList>
            <consortium name="NCBI Pathogen Detection Project"/>
        </authorList>
    </citation>
    <scope>NUCLEOTIDE SEQUENCE</scope>
    <source>
        <strain evidence="8">N26921</strain>
    </source>
</reference>
<dbReference type="CDD" id="cd00207">
    <property type="entry name" value="fer2"/>
    <property type="match status" value="1"/>
</dbReference>
<proteinExistence type="inferred from homology"/>
<name>A0A740QJ47_SALTM</name>
<keyword evidence="3" id="KW-0479">Metal-binding</keyword>
<dbReference type="InterPro" id="IPR019574">
    <property type="entry name" value="NADH_UbQ_OxRdtase_Gsu_4Fe4S-bd"/>
</dbReference>
<evidence type="ECO:0000256" key="5">
    <source>
        <dbReference type="ARBA" id="ARBA00023014"/>
    </source>
</evidence>
<organism evidence="8">
    <name type="scientific">Salmonella enterica subsp. enterica serovar Typhimurium var. 5-</name>
    <dbReference type="NCBI Taxonomy" id="1620419"/>
    <lineage>
        <taxon>Bacteria</taxon>
        <taxon>Pseudomonadati</taxon>
        <taxon>Pseudomonadota</taxon>
        <taxon>Gammaproteobacteria</taxon>
        <taxon>Enterobacterales</taxon>
        <taxon>Enterobacteriaceae</taxon>
        <taxon>Salmonella</taxon>
    </lineage>
</organism>
<gene>
    <name evidence="8" type="ORF">G9C53_005009</name>
</gene>
<comment type="similarity">
    <text evidence="1">Belongs to the complex I 75 kDa subunit family.</text>
</comment>
<dbReference type="EMBL" id="DAATVL010000082">
    <property type="protein sequence ID" value="HAF0292603.1"/>
    <property type="molecule type" value="Genomic_DNA"/>
</dbReference>
<comment type="caution">
    <text evidence="8">The sequence shown here is derived from an EMBL/GenBank/DDBJ whole genome shotgun (WGS) entry which is preliminary data.</text>
</comment>
<keyword evidence="4" id="KW-0408">Iron</keyword>
<dbReference type="AlphaFoldDB" id="A0A740QJ47"/>
<accession>A0A740QJ47</accession>
<dbReference type="PROSITE" id="PS51839">
    <property type="entry name" value="4FE4S_HC3"/>
    <property type="match status" value="1"/>
</dbReference>
<sequence length="152" mass="17025">MSGKINVNINGAEVAANENQTILQYLSDSSIDVPSVCYHPSLGPIETCDTCIVEVNGEMVRSCSTKMQNGDVIDTVSPQVKKAQTIAMDKILFNHELYCTVCDYNNGTCEVHNTVKEMKINHQSIPFDQKPYEKDYSNPFYRYDPDQCILCG</sequence>
<evidence type="ECO:0000256" key="4">
    <source>
        <dbReference type="ARBA" id="ARBA00023004"/>
    </source>
</evidence>
<dbReference type="SUPFAM" id="SSF54292">
    <property type="entry name" value="2Fe-2S ferredoxin-like"/>
    <property type="match status" value="1"/>
</dbReference>
<dbReference type="GO" id="GO:0016491">
    <property type="term" value="F:oxidoreductase activity"/>
    <property type="evidence" value="ECO:0007669"/>
    <property type="project" value="InterPro"/>
</dbReference>
<feature type="domain" description="2Fe-2S ferredoxin-type" evidence="6">
    <location>
        <begin position="3"/>
        <end position="79"/>
    </location>
</feature>
<keyword evidence="5" id="KW-0411">Iron-sulfur</keyword>
<feature type="non-terminal residue" evidence="8">
    <location>
        <position position="152"/>
    </location>
</feature>
<dbReference type="GO" id="GO:0046872">
    <property type="term" value="F:metal ion binding"/>
    <property type="evidence" value="ECO:0007669"/>
    <property type="project" value="UniProtKB-KW"/>
</dbReference>
<dbReference type="InterPro" id="IPR036010">
    <property type="entry name" value="2Fe-2S_ferredoxin-like_sf"/>
</dbReference>
<dbReference type="SMART" id="SM00929">
    <property type="entry name" value="NADH-G_4Fe-4S_3"/>
    <property type="match status" value="1"/>
</dbReference>